<reference evidence="7" key="1">
    <citation type="submission" date="2018-12" db="EMBL/GenBank/DDBJ databases">
        <authorList>
            <person name="Sun L."/>
            <person name="Chen Z."/>
        </authorList>
    </citation>
    <scope>NUCLEOTIDE SEQUENCE [LARGE SCALE GENOMIC DNA]</scope>
    <source>
        <strain evidence="7">DSM 16012</strain>
    </source>
</reference>
<dbReference type="SUPFAM" id="SSF53850">
    <property type="entry name" value="Periplasmic binding protein-like II"/>
    <property type="match status" value="1"/>
</dbReference>
<feature type="binding site" evidence="5">
    <location>
        <position position="58"/>
    </location>
    <ligand>
        <name>spermidine</name>
        <dbReference type="ChEBI" id="CHEBI:57834"/>
    </ligand>
</feature>
<dbReference type="EMBL" id="QYTU02000038">
    <property type="protein sequence ID" value="RWR06126.1"/>
    <property type="molecule type" value="Genomic_DNA"/>
</dbReference>
<feature type="chain" id="PRO_5038598469" evidence="6">
    <location>
        <begin position="26"/>
        <end position="366"/>
    </location>
</feature>
<evidence type="ECO:0000256" key="3">
    <source>
        <dbReference type="ARBA" id="ARBA00022729"/>
    </source>
</evidence>
<evidence type="ECO:0000313" key="7">
    <source>
        <dbReference type="EMBL" id="RWR06126.1"/>
    </source>
</evidence>
<comment type="subcellular location">
    <subcellularLocation>
        <location evidence="1">Periplasm</location>
    </subcellularLocation>
</comment>
<dbReference type="RefSeq" id="WP_120075010.1">
    <property type="nucleotide sequence ID" value="NZ_CP126113.1"/>
</dbReference>
<comment type="caution">
    <text evidence="7">The sequence shown here is derived from an EMBL/GenBank/DDBJ whole genome shotgun (WGS) entry which is preliminary data.</text>
</comment>
<dbReference type="AlphaFoldDB" id="A0A443ILI0"/>
<dbReference type="PROSITE" id="PS51257">
    <property type="entry name" value="PROKAR_LIPOPROTEIN"/>
    <property type="match status" value="1"/>
</dbReference>
<dbReference type="Proteomes" id="UP000273811">
    <property type="component" value="Unassembled WGS sequence"/>
</dbReference>
<keyword evidence="2" id="KW-0813">Transport</keyword>
<gene>
    <name evidence="7" type="ORF">D4N35_014665</name>
</gene>
<proteinExistence type="predicted"/>
<evidence type="ECO:0000256" key="6">
    <source>
        <dbReference type="SAM" id="SignalP"/>
    </source>
</evidence>
<dbReference type="PANTHER" id="PTHR30222:SF17">
    <property type="entry name" value="SPERMIDINE_PUTRESCINE-BINDING PERIPLASMIC PROTEIN"/>
    <property type="match status" value="1"/>
</dbReference>
<dbReference type="Gene3D" id="3.40.190.10">
    <property type="entry name" value="Periplasmic binding protein-like II"/>
    <property type="match status" value="2"/>
</dbReference>
<name>A0A443ILI0_9BACI</name>
<dbReference type="Pfam" id="PF13416">
    <property type="entry name" value="SBP_bac_8"/>
    <property type="match status" value="1"/>
</dbReference>
<dbReference type="InterPro" id="IPR006059">
    <property type="entry name" value="SBP"/>
</dbReference>
<feature type="binding site" evidence="5">
    <location>
        <position position="106"/>
    </location>
    <ligand>
        <name>spermidine</name>
        <dbReference type="ChEBI" id="CHEBI:57834"/>
    </ligand>
</feature>
<dbReference type="PRINTS" id="PR00909">
    <property type="entry name" value="SPERMDNBNDNG"/>
</dbReference>
<sequence length="366" mass="40957">MKFIRKTGKYAFLFVMALIVGTVAAGCGKSSTSGEEDGSKDGGDGKASGELNLFIWSEYMPDKILKQFEEETGIKVNYNVYSSNEEMLAKISAGAAGYDLSVASDYMVEIMKKQNLLEEVDKENITRLDNLDPEFLNPDYDPGNEYSIPYMWGNVVIAINEDKVDKEVTSFEDLWDLEFKNSLVVLDDQRILIGIGNKLQGESMNSTDTKVIQKSKDLLMDLLPNIKAYDSDSPKTMLVNGEAKAGIVWGAEAYLAEKENPSIKTVLPDEGTNIWIDNFVIPTGAPNKKNAEAFIDFILKPEVSAEIIEDFPYANPNLAAHELIDDDIMTHPAVYSNEEFLEKSEVFKDIEDAILEYDRVWSEIKQ</sequence>
<dbReference type="PANTHER" id="PTHR30222">
    <property type="entry name" value="SPERMIDINE/PUTRESCINE-BINDING PERIPLASMIC PROTEIN"/>
    <property type="match status" value="1"/>
</dbReference>
<keyword evidence="8" id="KW-1185">Reference proteome</keyword>
<evidence type="ECO:0000256" key="1">
    <source>
        <dbReference type="ARBA" id="ARBA00004418"/>
    </source>
</evidence>
<evidence type="ECO:0000256" key="2">
    <source>
        <dbReference type="ARBA" id="ARBA00022448"/>
    </source>
</evidence>
<keyword evidence="3 6" id="KW-0732">Signal</keyword>
<evidence type="ECO:0000313" key="8">
    <source>
        <dbReference type="Proteomes" id="UP000273811"/>
    </source>
</evidence>
<dbReference type="GO" id="GO:0019808">
    <property type="term" value="F:polyamine binding"/>
    <property type="evidence" value="ECO:0007669"/>
    <property type="project" value="InterPro"/>
</dbReference>
<feature type="signal peptide" evidence="6">
    <location>
        <begin position="1"/>
        <end position="25"/>
    </location>
</feature>
<organism evidence="7 8">
    <name type="scientific">Siminovitchia fortis</name>
    <dbReference type="NCBI Taxonomy" id="254758"/>
    <lineage>
        <taxon>Bacteria</taxon>
        <taxon>Bacillati</taxon>
        <taxon>Bacillota</taxon>
        <taxon>Bacilli</taxon>
        <taxon>Bacillales</taxon>
        <taxon>Bacillaceae</taxon>
        <taxon>Siminovitchia</taxon>
    </lineage>
</organism>
<keyword evidence="4" id="KW-0574">Periplasm</keyword>
<dbReference type="GO" id="GO:0015846">
    <property type="term" value="P:polyamine transport"/>
    <property type="evidence" value="ECO:0007669"/>
    <property type="project" value="InterPro"/>
</dbReference>
<dbReference type="PIRSF" id="PIRSF019574">
    <property type="entry name" value="Periplasmic_polyamine_BP"/>
    <property type="match status" value="1"/>
</dbReference>
<protein>
    <submittedName>
        <fullName evidence="7">Spermidine/putrescine ABC transporter substrate-binding protein</fullName>
    </submittedName>
</protein>
<dbReference type="CDD" id="cd13590">
    <property type="entry name" value="PBP2_PotD_PotF_like"/>
    <property type="match status" value="1"/>
</dbReference>
<dbReference type="InterPro" id="IPR001188">
    <property type="entry name" value="Sperm_putr-bd"/>
</dbReference>
<dbReference type="OrthoDB" id="9769319at2"/>
<evidence type="ECO:0000256" key="4">
    <source>
        <dbReference type="ARBA" id="ARBA00022764"/>
    </source>
</evidence>
<accession>A0A443ILI0</accession>
<evidence type="ECO:0000256" key="5">
    <source>
        <dbReference type="PIRSR" id="PIRSR019574-1"/>
    </source>
</evidence>
<dbReference type="GO" id="GO:0042597">
    <property type="term" value="C:periplasmic space"/>
    <property type="evidence" value="ECO:0007669"/>
    <property type="project" value="UniProtKB-SubCell"/>
</dbReference>